<dbReference type="Gene3D" id="3.60.40.10">
    <property type="entry name" value="PPM-type phosphatase domain"/>
    <property type="match status" value="1"/>
</dbReference>
<dbReference type="SMART" id="SM00331">
    <property type="entry name" value="PP2C_SIG"/>
    <property type="match status" value="1"/>
</dbReference>
<organism evidence="5 6">
    <name type="scientific">Streptomyces kaempferi</name>
    <dbReference type="NCBI Taxonomy" id="333725"/>
    <lineage>
        <taxon>Bacteria</taxon>
        <taxon>Bacillati</taxon>
        <taxon>Actinomycetota</taxon>
        <taxon>Actinomycetes</taxon>
        <taxon>Kitasatosporales</taxon>
        <taxon>Streptomycetaceae</taxon>
        <taxon>Streptomyces</taxon>
    </lineage>
</organism>
<evidence type="ECO:0000256" key="1">
    <source>
        <dbReference type="ARBA" id="ARBA00022801"/>
    </source>
</evidence>
<evidence type="ECO:0000313" key="5">
    <source>
        <dbReference type="EMBL" id="MFD1312050.1"/>
    </source>
</evidence>
<evidence type="ECO:0000259" key="4">
    <source>
        <dbReference type="SMART" id="SM00331"/>
    </source>
</evidence>
<feature type="transmembrane region" description="Helical" evidence="3">
    <location>
        <begin position="79"/>
        <end position="96"/>
    </location>
</feature>
<comment type="caution">
    <text evidence="5">The sequence shown here is derived from an EMBL/GenBank/DDBJ whole genome shotgun (WGS) entry which is preliminary data.</text>
</comment>
<dbReference type="SUPFAM" id="SSF81606">
    <property type="entry name" value="PP2C-like"/>
    <property type="match status" value="1"/>
</dbReference>
<feature type="region of interest" description="Disordered" evidence="2">
    <location>
        <begin position="1"/>
        <end position="31"/>
    </location>
</feature>
<dbReference type="InterPro" id="IPR001932">
    <property type="entry name" value="PPM-type_phosphatase-like_dom"/>
</dbReference>
<dbReference type="GO" id="GO:0004722">
    <property type="term" value="F:protein serine/threonine phosphatase activity"/>
    <property type="evidence" value="ECO:0007669"/>
    <property type="project" value="UniProtKB-EC"/>
</dbReference>
<dbReference type="EC" id="3.1.3.16" evidence="5"/>
<reference evidence="6" key="1">
    <citation type="journal article" date="2019" name="Int. J. Syst. Evol. Microbiol.">
        <title>The Global Catalogue of Microorganisms (GCM) 10K type strain sequencing project: providing services to taxonomists for standard genome sequencing and annotation.</title>
        <authorList>
            <consortium name="The Broad Institute Genomics Platform"/>
            <consortium name="The Broad Institute Genome Sequencing Center for Infectious Disease"/>
            <person name="Wu L."/>
            <person name="Ma J."/>
        </authorList>
    </citation>
    <scope>NUCLEOTIDE SEQUENCE [LARGE SCALE GENOMIC DNA]</scope>
    <source>
        <strain evidence="6">CGMCC 4.7020</strain>
    </source>
</reference>
<keyword evidence="6" id="KW-1185">Reference proteome</keyword>
<dbReference type="Proteomes" id="UP001597058">
    <property type="component" value="Unassembled WGS sequence"/>
</dbReference>
<dbReference type="InterPro" id="IPR052016">
    <property type="entry name" value="Bact_Sigma-Reg"/>
</dbReference>
<dbReference type="Pfam" id="PF07228">
    <property type="entry name" value="SpoIIE"/>
    <property type="match status" value="1"/>
</dbReference>
<protein>
    <submittedName>
        <fullName evidence="5">PP2C family protein-serine/threonine phosphatase</fullName>
        <ecNumber evidence="5">3.1.3.16</ecNumber>
    </submittedName>
</protein>
<dbReference type="InterPro" id="IPR036457">
    <property type="entry name" value="PPM-type-like_dom_sf"/>
</dbReference>
<keyword evidence="3" id="KW-1133">Transmembrane helix</keyword>
<dbReference type="PANTHER" id="PTHR43156">
    <property type="entry name" value="STAGE II SPORULATION PROTEIN E-RELATED"/>
    <property type="match status" value="1"/>
</dbReference>
<evidence type="ECO:0000256" key="3">
    <source>
        <dbReference type="SAM" id="Phobius"/>
    </source>
</evidence>
<evidence type="ECO:0000256" key="2">
    <source>
        <dbReference type="SAM" id="MobiDB-lite"/>
    </source>
</evidence>
<feature type="transmembrane region" description="Helical" evidence="3">
    <location>
        <begin position="148"/>
        <end position="168"/>
    </location>
</feature>
<evidence type="ECO:0000313" key="6">
    <source>
        <dbReference type="Proteomes" id="UP001597058"/>
    </source>
</evidence>
<dbReference type="EMBL" id="JBHTMM010000101">
    <property type="protein sequence ID" value="MFD1312050.1"/>
    <property type="molecule type" value="Genomic_DNA"/>
</dbReference>
<name>A0ABW3XSA0_9ACTN</name>
<gene>
    <name evidence="5" type="ORF">ACFQ5X_40430</name>
</gene>
<accession>A0ABW3XSA0</accession>
<dbReference type="RefSeq" id="WP_329525394.1">
    <property type="nucleotide sequence ID" value="NZ_JBHSKH010000057.1"/>
</dbReference>
<feature type="domain" description="PPM-type phosphatase" evidence="4">
    <location>
        <begin position="201"/>
        <end position="426"/>
    </location>
</feature>
<dbReference type="PANTHER" id="PTHR43156:SF2">
    <property type="entry name" value="STAGE II SPORULATION PROTEIN E"/>
    <property type="match status" value="1"/>
</dbReference>
<keyword evidence="3" id="KW-0472">Membrane</keyword>
<keyword evidence="1 5" id="KW-0378">Hydrolase</keyword>
<keyword evidence="3" id="KW-0812">Transmembrane</keyword>
<feature type="compositionally biased region" description="Basic residues" evidence="2">
    <location>
        <begin position="9"/>
        <end position="18"/>
    </location>
</feature>
<proteinExistence type="predicted"/>
<sequence>MVDQSGPRRVLRARKSRSEHRQSRTGTAPFDDTPRFATPTAWFLRLGRTLRRTAPPRTARSARIRAAGHRVTASRYGPFLFAIAMIATILGFGFMLPTSEHLGSLMATVPAATAALAGARVTATIAGLSCAACVALDGHDGLFGTSTFVVHLVAIALVSLCVITFRTLRERSTRELLGVRAVAEAVQRVLIRPMPPSIGSLRIRAEYRASHPQARVGGDLYAVASCDDAVRFLIGDVKGKGLAAVDDAAALLGAFRSSARRTPSLADLMALLEEAVQAHFEEVAATDPDVAERFITALLLEIPADGSCVRMINCGHPPPYLVEGDTVRPVPARWPAPPLGLNSTGTQSYTMTVLPLAEEALLLLYTDGVIEARDPKGHFFDLEDRITAWPHRDLDELLPYILDGLTAHVGGNMRFNDDAAMVTVQRLSDSRVRRQRAGGDDGLATLEDPARVGCG</sequence>